<evidence type="ECO:0000256" key="2">
    <source>
        <dbReference type="ARBA" id="ARBA00022517"/>
    </source>
</evidence>
<reference evidence="7" key="1">
    <citation type="submission" date="2021-02" db="EMBL/GenBank/DDBJ databases">
        <authorList>
            <person name="Nowell W R."/>
        </authorList>
    </citation>
    <scope>NUCLEOTIDE SEQUENCE</scope>
</reference>
<sequence>MLSYTQLREVQSVEASDDSTVDDYENELSEYDTHIETLKEQKSKSENDKLFKAARYRDQHYKNVLESTVKLTTSRCFTSFLESRNYTSEAIFDHQERELFQLNDKGERVYTSKKVGPVVNSTQSAHPAKFSLIDQYSSQRLKLKRRYRLLLTQTPFTKC</sequence>
<keyword evidence="3" id="KW-0698">rRNA processing</keyword>
<dbReference type="SUPFAM" id="SSF144210">
    <property type="entry name" value="Nop10-like SnoRNP"/>
    <property type="match status" value="1"/>
</dbReference>
<organism evidence="7 8">
    <name type="scientific">Adineta steineri</name>
    <dbReference type="NCBI Taxonomy" id="433720"/>
    <lineage>
        <taxon>Eukaryota</taxon>
        <taxon>Metazoa</taxon>
        <taxon>Spiralia</taxon>
        <taxon>Gnathifera</taxon>
        <taxon>Rotifera</taxon>
        <taxon>Eurotatoria</taxon>
        <taxon>Bdelloidea</taxon>
        <taxon>Adinetida</taxon>
        <taxon>Adinetidae</taxon>
        <taxon>Adineta</taxon>
    </lineage>
</organism>
<evidence type="ECO:0000256" key="3">
    <source>
        <dbReference type="ARBA" id="ARBA00022552"/>
    </source>
</evidence>
<dbReference type="InterPro" id="IPR036756">
    <property type="entry name" value="H/ACA_rnp_Nop10_sf"/>
</dbReference>
<dbReference type="AlphaFoldDB" id="A0A819KEZ7"/>
<comment type="similarity">
    <text evidence="1">Belongs to the NOP10 family.</text>
</comment>
<dbReference type="Gene3D" id="2.20.28.40">
    <property type="entry name" value="H/ACA ribonucleoprotein complex, subunit Nop10"/>
    <property type="match status" value="1"/>
</dbReference>
<keyword evidence="4" id="KW-0687">Ribonucleoprotein</keyword>
<dbReference type="Proteomes" id="UP000663881">
    <property type="component" value="Unassembled WGS sequence"/>
</dbReference>
<accession>A0A819KEZ7</accession>
<evidence type="ECO:0000256" key="1">
    <source>
        <dbReference type="ARBA" id="ARBA00009462"/>
    </source>
</evidence>
<dbReference type="GO" id="GO:1904874">
    <property type="term" value="P:positive regulation of telomerase RNA localization to Cajal body"/>
    <property type="evidence" value="ECO:0007669"/>
    <property type="project" value="TreeGrafter"/>
</dbReference>
<feature type="coiled-coil region" evidence="6">
    <location>
        <begin position="21"/>
        <end position="48"/>
    </location>
</feature>
<dbReference type="GO" id="GO:0070034">
    <property type="term" value="F:telomerase RNA binding"/>
    <property type="evidence" value="ECO:0007669"/>
    <property type="project" value="TreeGrafter"/>
</dbReference>
<dbReference type="InterPro" id="IPR007264">
    <property type="entry name" value="H/ACA_rnp_Nop10"/>
</dbReference>
<dbReference type="GO" id="GO:0031118">
    <property type="term" value="P:rRNA pseudouridine synthesis"/>
    <property type="evidence" value="ECO:0007669"/>
    <property type="project" value="TreeGrafter"/>
</dbReference>
<name>A0A819KEZ7_9BILA</name>
<evidence type="ECO:0000256" key="6">
    <source>
        <dbReference type="SAM" id="Coils"/>
    </source>
</evidence>
<dbReference type="GO" id="GO:0031120">
    <property type="term" value="P:snRNA pseudouridine synthesis"/>
    <property type="evidence" value="ECO:0007669"/>
    <property type="project" value="TreeGrafter"/>
</dbReference>
<proteinExistence type="inferred from homology"/>
<keyword evidence="6" id="KW-0175">Coiled coil</keyword>
<evidence type="ECO:0000256" key="4">
    <source>
        <dbReference type="ARBA" id="ARBA00023274"/>
    </source>
</evidence>
<dbReference type="GO" id="GO:0031429">
    <property type="term" value="C:box H/ACA snoRNP complex"/>
    <property type="evidence" value="ECO:0007669"/>
    <property type="project" value="TreeGrafter"/>
</dbReference>
<protein>
    <recommendedName>
        <fullName evidence="5">Nucleolar protein 10</fullName>
    </recommendedName>
</protein>
<evidence type="ECO:0000256" key="5">
    <source>
        <dbReference type="ARBA" id="ARBA00030185"/>
    </source>
</evidence>
<comment type="caution">
    <text evidence="7">The sequence shown here is derived from an EMBL/GenBank/DDBJ whole genome shotgun (WGS) entry which is preliminary data.</text>
</comment>
<evidence type="ECO:0000313" key="8">
    <source>
        <dbReference type="Proteomes" id="UP000663881"/>
    </source>
</evidence>
<dbReference type="PANTHER" id="PTHR13305:SF0">
    <property type="entry name" value="H_ACA RIBONUCLEOPROTEIN COMPLEX SUBUNIT 3"/>
    <property type="match status" value="1"/>
</dbReference>
<keyword evidence="2" id="KW-0690">Ribosome biogenesis</keyword>
<dbReference type="EMBL" id="CAJOAY010002340">
    <property type="protein sequence ID" value="CAF3944197.1"/>
    <property type="molecule type" value="Genomic_DNA"/>
</dbReference>
<dbReference type="Pfam" id="PF04135">
    <property type="entry name" value="Nop10p"/>
    <property type="match status" value="1"/>
</dbReference>
<gene>
    <name evidence="7" type="ORF">OKA104_LOCUS26562</name>
</gene>
<dbReference type="GO" id="GO:0030515">
    <property type="term" value="F:snoRNA binding"/>
    <property type="evidence" value="ECO:0007669"/>
    <property type="project" value="InterPro"/>
</dbReference>
<dbReference type="PANTHER" id="PTHR13305">
    <property type="entry name" value="RIBOSOME BIOGENESIS PROTEIN NOP10"/>
    <property type="match status" value="1"/>
</dbReference>
<evidence type="ECO:0000313" key="7">
    <source>
        <dbReference type="EMBL" id="CAF3944197.1"/>
    </source>
</evidence>